<dbReference type="PANTHER" id="PTHR39569">
    <property type="entry name" value="INORGANIC TRIPHOSPHATASE"/>
    <property type="match status" value="1"/>
</dbReference>
<dbReference type="InterPro" id="IPR023577">
    <property type="entry name" value="CYTH_domain"/>
</dbReference>
<dbReference type="RefSeq" id="WP_091124983.1">
    <property type="nucleotide sequence ID" value="NZ_FMBA01000048.1"/>
</dbReference>
<dbReference type="EMBL" id="FMBA01000048">
    <property type="protein sequence ID" value="SCC22305.1"/>
    <property type="molecule type" value="Genomic_DNA"/>
</dbReference>
<gene>
    <name evidence="2" type="ORF">GA0061080_104812</name>
</gene>
<dbReference type="PANTHER" id="PTHR39569:SF1">
    <property type="entry name" value="INORGANIC TRIPHOSPHATASE"/>
    <property type="match status" value="1"/>
</dbReference>
<organism evidence="2 3">
    <name type="scientific">Gilliamella intestini</name>
    <dbReference type="NCBI Taxonomy" id="1798183"/>
    <lineage>
        <taxon>Bacteria</taxon>
        <taxon>Pseudomonadati</taxon>
        <taxon>Pseudomonadota</taxon>
        <taxon>Gammaproteobacteria</taxon>
        <taxon>Orbales</taxon>
        <taxon>Orbaceae</taxon>
        <taxon>Gilliamella</taxon>
    </lineage>
</organism>
<dbReference type="STRING" id="1798183.GA0061080_104812"/>
<dbReference type="InterPro" id="IPR039013">
    <property type="entry name" value="YgiF"/>
</dbReference>
<dbReference type="OrthoDB" id="3034217at2"/>
<proteinExistence type="predicted"/>
<dbReference type="SMART" id="SM01118">
    <property type="entry name" value="CYTH"/>
    <property type="match status" value="1"/>
</dbReference>
<evidence type="ECO:0000313" key="3">
    <source>
        <dbReference type="Proteomes" id="UP000199698"/>
    </source>
</evidence>
<dbReference type="PROSITE" id="PS51707">
    <property type="entry name" value="CYTH"/>
    <property type="match status" value="1"/>
</dbReference>
<dbReference type="Gene3D" id="2.40.320.10">
    <property type="entry name" value="Hypothetical Protein Pfu-838710-001"/>
    <property type="match status" value="1"/>
</dbReference>
<accession>A0A1C4CT15</accession>
<dbReference type="SUPFAM" id="SSF55154">
    <property type="entry name" value="CYTH-like phosphatases"/>
    <property type="match status" value="1"/>
</dbReference>
<feature type="domain" description="CYTH" evidence="1">
    <location>
        <begin position="2"/>
        <end position="221"/>
    </location>
</feature>
<dbReference type="Proteomes" id="UP000199698">
    <property type="component" value="Unassembled WGS sequence"/>
</dbReference>
<dbReference type="Pfam" id="PF01928">
    <property type="entry name" value="CYTH"/>
    <property type="match status" value="1"/>
</dbReference>
<keyword evidence="3" id="KW-1185">Reference proteome</keyword>
<evidence type="ECO:0000313" key="2">
    <source>
        <dbReference type="EMBL" id="SCC22305.1"/>
    </source>
</evidence>
<dbReference type="GO" id="GO:0046872">
    <property type="term" value="F:metal ion binding"/>
    <property type="evidence" value="ECO:0007669"/>
    <property type="project" value="TreeGrafter"/>
</dbReference>
<protein>
    <submittedName>
        <fullName evidence="2">Triphosphatase</fullName>
    </submittedName>
</protein>
<reference evidence="3" key="1">
    <citation type="submission" date="2016-08" db="EMBL/GenBank/DDBJ databases">
        <authorList>
            <person name="Varghese N."/>
            <person name="Submissions Spin"/>
        </authorList>
    </citation>
    <scope>NUCLEOTIDE SEQUENCE [LARGE SCALE GENOMIC DNA]</scope>
    <source>
        <strain evidence="3">R-53144</strain>
    </source>
</reference>
<sequence>MSNEIELKFEINTNDIASLKYYLNQWADCDEAEFSASLALSSTKHSVIKQNLTNTYYDTSDYYLRNHGCGLRVRECEDSLVKRFEITLKRDKKSIAGLHERAEFNVDLPDSVPDLTILPCHALPNGCDIAELQRDLQPLFTTNFERQAWLISFASSEIEVALDQGIITSNGQSMPIKEVELEIKQGHKHDLLNFAIELTRFNLHLFSQSKASRGYRLLNNLAPKKGDYAISSQCDLTKLLEFWQQNEEYALEVDDLEYYKQTLNQVNDQLTNKPLSNEPEFAQWQAALLVINSVKEFAFSEINTKLKLMLIVAINKTNI</sequence>
<name>A0A1C4CT15_9GAMM</name>
<evidence type="ECO:0000259" key="1">
    <source>
        <dbReference type="PROSITE" id="PS51707"/>
    </source>
</evidence>
<dbReference type="AlphaFoldDB" id="A0A1C4CT15"/>
<dbReference type="CDD" id="cd07756">
    <property type="entry name" value="CYTH-like_Pase_CHAD"/>
    <property type="match status" value="1"/>
</dbReference>
<dbReference type="InterPro" id="IPR033469">
    <property type="entry name" value="CYTH-like_dom_sf"/>
</dbReference>
<dbReference type="GO" id="GO:0050355">
    <property type="term" value="F:inorganic triphosphate phosphatase activity"/>
    <property type="evidence" value="ECO:0007669"/>
    <property type="project" value="InterPro"/>
</dbReference>